<name>A0A1Y1ZAJ2_9PLEO</name>
<gene>
    <name evidence="1" type="ORF">BCR34DRAFT_518478</name>
</gene>
<comment type="caution">
    <text evidence="1">The sequence shown here is derived from an EMBL/GenBank/DDBJ whole genome shotgun (WGS) entry which is preliminary data.</text>
</comment>
<evidence type="ECO:0000313" key="1">
    <source>
        <dbReference type="EMBL" id="ORY07300.1"/>
    </source>
</evidence>
<sequence>MASSLSLKDSRWADRTPHEGAVFTSEQRIAQEKEKVTRLLFRLRWKAESLMASYNRALDILRPTVGDFAVPQRRYSFIVGPGVSSGTGTPHEQAREAGMQKRRAESMFKLDFFEFYALLERYITQCLAILGVYVTASALGANNGLRLLTNPAAVRPSARPNGPNHVHYSHRFHENLLETLDQQENPLHQALGTQDVRIQLGLAKEYRNKWKAADEKLTLSKWTPENDTIELKDLNLEKMLMTIFQGLEDARSIAQQSHGHNNVLFDQDGMEIDEDSIPYEYMYDAMELD</sequence>
<dbReference type="OrthoDB" id="3858188at2759"/>
<keyword evidence="2" id="KW-1185">Reference proteome</keyword>
<proteinExistence type="predicted"/>
<protein>
    <submittedName>
        <fullName evidence="1">Uncharacterized protein</fullName>
    </submittedName>
</protein>
<dbReference type="STRING" id="1231657.A0A1Y1ZAJ2"/>
<dbReference type="AlphaFoldDB" id="A0A1Y1ZAJ2"/>
<dbReference type="EMBL" id="MCFA01000110">
    <property type="protein sequence ID" value="ORY07300.1"/>
    <property type="molecule type" value="Genomic_DNA"/>
</dbReference>
<organism evidence="1 2">
    <name type="scientific">Clohesyomyces aquaticus</name>
    <dbReference type="NCBI Taxonomy" id="1231657"/>
    <lineage>
        <taxon>Eukaryota</taxon>
        <taxon>Fungi</taxon>
        <taxon>Dikarya</taxon>
        <taxon>Ascomycota</taxon>
        <taxon>Pezizomycotina</taxon>
        <taxon>Dothideomycetes</taxon>
        <taxon>Pleosporomycetidae</taxon>
        <taxon>Pleosporales</taxon>
        <taxon>Lindgomycetaceae</taxon>
        <taxon>Clohesyomyces</taxon>
    </lineage>
</organism>
<dbReference type="Proteomes" id="UP000193144">
    <property type="component" value="Unassembled WGS sequence"/>
</dbReference>
<evidence type="ECO:0000313" key="2">
    <source>
        <dbReference type="Proteomes" id="UP000193144"/>
    </source>
</evidence>
<reference evidence="1 2" key="1">
    <citation type="submission" date="2016-07" db="EMBL/GenBank/DDBJ databases">
        <title>Pervasive Adenine N6-methylation of Active Genes in Fungi.</title>
        <authorList>
            <consortium name="DOE Joint Genome Institute"/>
            <person name="Mondo S.J."/>
            <person name="Dannebaum R.O."/>
            <person name="Kuo R.C."/>
            <person name="Labutti K."/>
            <person name="Haridas S."/>
            <person name="Kuo A."/>
            <person name="Salamov A."/>
            <person name="Ahrendt S.R."/>
            <person name="Lipzen A."/>
            <person name="Sullivan W."/>
            <person name="Andreopoulos W.B."/>
            <person name="Clum A."/>
            <person name="Lindquist E."/>
            <person name="Daum C."/>
            <person name="Ramamoorthy G.K."/>
            <person name="Gryganskyi A."/>
            <person name="Culley D."/>
            <person name="Magnuson J.K."/>
            <person name="James T.Y."/>
            <person name="O'Malley M.A."/>
            <person name="Stajich J.E."/>
            <person name="Spatafora J.W."/>
            <person name="Visel A."/>
            <person name="Grigoriev I.V."/>
        </authorList>
    </citation>
    <scope>NUCLEOTIDE SEQUENCE [LARGE SCALE GENOMIC DNA]</scope>
    <source>
        <strain evidence="1 2">CBS 115471</strain>
    </source>
</reference>
<accession>A0A1Y1ZAJ2</accession>